<dbReference type="InterPro" id="IPR043128">
    <property type="entry name" value="Rev_trsase/Diguanyl_cyclase"/>
</dbReference>
<dbReference type="SUPFAM" id="SSF56672">
    <property type="entry name" value="DNA/RNA polymerases"/>
    <property type="match status" value="1"/>
</dbReference>
<gene>
    <name evidence="2" type="primary">pol</name>
    <name evidence="2" type="ORF">CR513_27507</name>
</gene>
<evidence type="ECO:0000259" key="1">
    <source>
        <dbReference type="Pfam" id="PF00078"/>
    </source>
</evidence>
<sequence>IVHLYSVCLHLTETKPDCLCRGRLDSVSVESNSASAETSRAKEVRDDYRKESACRGSADLDSEQLIHIAPEDQHKKTFTCLFGTFAYTRMSFGLCNAPSTFQRCMLNIFSDLLEECMEVFMDDFMVYVDTFDACLENLSEY</sequence>
<dbReference type="CDD" id="cd01647">
    <property type="entry name" value="RT_LTR"/>
    <property type="match status" value="1"/>
</dbReference>
<evidence type="ECO:0000313" key="3">
    <source>
        <dbReference type="Proteomes" id="UP000257109"/>
    </source>
</evidence>
<feature type="non-terminal residue" evidence="2">
    <location>
        <position position="1"/>
    </location>
</feature>
<dbReference type="PANTHER" id="PTHR24559">
    <property type="entry name" value="TRANSPOSON TY3-I GAG-POL POLYPROTEIN"/>
    <property type="match status" value="1"/>
</dbReference>
<dbReference type="InterPro" id="IPR000477">
    <property type="entry name" value="RT_dom"/>
</dbReference>
<reference evidence="2" key="1">
    <citation type="submission" date="2018-05" db="EMBL/GenBank/DDBJ databases">
        <title>Draft genome of Mucuna pruriens seed.</title>
        <authorList>
            <person name="Nnadi N.E."/>
            <person name="Vos R."/>
            <person name="Hasami M.H."/>
            <person name="Devisetty U.K."/>
            <person name="Aguiy J.C."/>
        </authorList>
    </citation>
    <scope>NUCLEOTIDE SEQUENCE [LARGE SCALE GENOMIC DNA]</scope>
    <source>
        <strain evidence="2">JCA_2017</strain>
    </source>
</reference>
<dbReference type="InterPro" id="IPR043502">
    <property type="entry name" value="DNA/RNA_pol_sf"/>
</dbReference>
<dbReference type="Pfam" id="PF00078">
    <property type="entry name" value="RVT_1"/>
    <property type="match status" value="1"/>
</dbReference>
<comment type="caution">
    <text evidence="2">The sequence shown here is derived from an EMBL/GenBank/DDBJ whole genome shotgun (WGS) entry which is preliminary data.</text>
</comment>
<feature type="non-terminal residue" evidence="2">
    <location>
        <position position="141"/>
    </location>
</feature>
<dbReference type="Gene3D" id="3.10.10.10">
    <property type="entry name" value="HIV Type 1 Reverse Transcriptase, subunit A, domain 1"/>
    <property type="match status" value="1"/>
</dbReference>
<dbReference type="InterPro" id="IPR053134">
    <property type="entry name" value="RNA-dir_DNA_polymerase"/>
</dbReference>
<evidence type="ECO:0000313" key="2">
    <source>
        <dbReference type="EMBL" id="RDX90608.1"/>
    </source>
</evidence>
<organism evidence="2 3">
    <name type="scientific">Mucuna pruriens</name>
    <name type="common">Velvet bean</name>
    <name type="synonym">Dolichos pruriens</name>
    <dbReference type="NCBI Taxonomy" id="157652"/>
    <lineage>
        <taxon>Eukaryota</taxon>
        <taxon>Viridiplantae</taxon>
        <taxon>Streptophyta</taxon>
        <taxon>Embryophyta</taxon>
        <taxon>Tracheophyta</taxon>
        <taxon>Spermatophyta</taxon>
        <taxon>Magnoliopsida</taxon>
        <taxon>eudicotyledons</taxon>
        <taxon>Gunneridae</taxon>
        <taxon>Pentapetalae</taxon>
        <taxon>rosids</taxon>
        <taxon>fabids</taxon>
        <taxon>Fabales</taxon>
        <taxon>Fabaceae</taxon>
        <taxon>Papilionoideae</taxon>
        <taxon>50 kb inversion clade</taxon>
        <taxon>NPAAA clade</taxon>
        <taxon>indigoferoid/millettioid clade</taxon>
        <taxon>Phaseoleae</taxon>
        <taxon>Mucuna</taxon>
    </lineage>
</organism>
<proteinExistence type="predicted"/>
<name>A0A371GJ56_MUCPR</name>
<dbReference type="PANTHER" id="PTHR24559:SF444">
    <property type="entry name" value="REVERSE TRANSCRIPTASE DOMAIN-CONTAINING PROTEIN"/>
    <property type="match status" value="1"/>
</dbReference>
<feature type="domain" description="Reverse transcriptase" evidence="1">
    <location>
        <begin position="66"/>
        <end position="138"/>
    </location>
</feature>
<dbReference type="EMBL" id="QJKJ01005351">
    <property type="protein sequence ID" value="RDX90608.1"/>
    <property type="molecule type" value="Genomic_DNA"/>
</dbReference>
<dbReference type="Proteomes" id="UP000257109">
    <property type="component" value="Unassembled WGS sequence"/>
</dbReference>
<dbReference type="AlphaFoldDB" id="A0A371GJ56"/>
<dbReference type="OrthoDB" id="911978at2759"/>
<keyword evidence="3" id="KW-1185">Reference proteome</keyword>
<dbReference type="Gene3D" id="3.30.70.270">
    <property type="match status" value="1"/>
</dbReference>
<accession>A0A371GJ56</accession>
<protein>
    <submittedName>
        <fullName evidence="2">Retrovirus-related Pol polyprotein from transposon 17.6</fullName>
    </submittedName>
</protein>